<dbReference type="Proteomes" id="UP000005239">
    <property type="component" value="Unassembled WGS sequence"/>
</dbReference>
<sequence length="146" mass="17525">MQTYMMSWNHTRRRTGEAVNQVLLRLYPQDLIETFWTNRYLLSMRNKPSLKPLPTELDDTFIPMRILFIFVHSSARNTLTIFASFVIIQFMKDNHFSLVRLQVLFYFTAPGWLLSILIFLLELCPRFTTPLMRCLHYPNILNRHRV</sequence>
<reference evidence="1" key="2">
    <citation type="submission" date="2022-06" db="UniProtKB">
        <authorList>
            <consortium name="EnsemblMetazoa"/>
        </authorList>
    </citation>
    <scope>IDENTIFICATION</scope>
    <source>
        <strain evidence="1">PS312</strain>
    </source>
</reference>
<gene>
    <name evidence="1" type="primary">WBGene00275056</name>
</gene>
<dbReference type="AlphaFoldDB" id="A0A2A6BR26"/>
<accession>A0A2A6BR26</accession>
<protein>
    <submittedName>
        <fullName evidence="1">Uncharacterized protein</fullName>
    </submittedName>
</protein>
<evidence type="ECO:0000313" key="1">
    <source>
        <dbReference type="EnsemblMetazoa" id="PPA36687.1"/>
    </source>
</evidence>
<proteinExistence type="predicted"/>
<dbReference type="EnsemblMetazoa" id="PPA36687.1">
    <property type="protein sequence ID" value="PPA36687.1"/>
    <property type="gene ID" value="WBGene00275056"/>
</dbReference>
<keyword evidence="2" id="KW-1185">Reference proteome</keyword>
<organism evidence="1 2">
    <name type="scientific">Pristionchus pacificus</name>
    <name type="common">Parasitic nematode worm</name>
    <dbReference type="NCBI Taxonomy" id="54126"/>
    <lineage>
        <taxon>Eukaryota</taxon>
        <taxon>Metazoa</taxon>
        <taxon>Ecdysozoa</taxon>
        <taxon>Nematoda</taxon>
        <taxon>Chromadorea</taxon>
        <taxon>Rhabditida</taxon>
        <taxon>Rhabditina</taxon>
        <taxon>Diplogasteromorpha</taxon>
        <taxon>Diplogasteroidea</taxon>
        <taxon>Neodiplogasteridae</taxon>
        <taxon>Pristionchus</taxon>
    </lineage>
</organism>
<accession>A0A8R1UTH1</accession>
<evidence type="ECO:0000313" key="2">
    <source>
        <dbReference type="Proteomes" id="UP000005239"/>
    </source>
</evidence>
<name>A0A2A6BR26_PRIPA</name>
<reference evidence="2" key="1">
    <citation type="journal article" date="2008" name="Nat. Genet.">
        <title>The Pristionchus pacificus genome provides a unique perspective on nematode lifestyle and parasitism.</title>
        <authorList>
            <person name="Dieterich C."/>
            <person name="Clifton S.W."/>
            <person name="Schuster L.N."/>
            <person name="Chinwalla A."/>
            <person name="Delehaunty K."/>
            <person name="Dinkelacker I."/>
            <person name="Fulton L."/>
            <person name="Fulton R."/>
            <person name="Godfrey J."/>
            <person name="Minx P."/>
            <person name="Mitreva M."/>
            <person name="Roeseler W."/>
            <person name="Tian H."/>
            <person name="Witte H."/>
            <person name="Yang S.P."/>
            <person name="Wilson R.K."/>
            <person name="Sommer R.J."/>
        </authorList>
    </citation>
    <scope>NUCLEOTIDE SEQUENCE [LARGE SCALE GENOMIC DNA]</scope>
    <source>
        <strain evidence="2">PS312</strain>
    </source>
</reference>